<evidence type="ECO:0000313" key="1">
    <source>
        <dbReference type="EnsemblMetazoa" id="AFUN014698-PA"/>
    </source>
</evidence>
<accession>A0A182S2M7</accession>
<protein>
    <submittedName>
        <fullName evidence="1">Uncharacterized protein</fullName>
    </submittedName>
</protein>
<name>A0A182S2M7_ANOFN</name>
<organism evidence="1">
    <name type="scientific">Anopheles funestus</name>
    <name type="common">African malaria mosquito</name>
    <dbReference type="NCBI Taxonomy" id="62324"/>
    <lineage>
        <taxon>Eukaryota</taxon>
        <taxon>Metazoa</taxon>
        <taxon>Ecdysozoa</taxon>
        <taxon>Arthropoda</taxon>
        <taxon>Hexapoda</taxon>
        <taxon>Insecta</taxon>
        <taxon>Pterygota</taxon>
        <taxon>Neoptera</taxon>
        <taxon>Endopterygota</taxon>
        <taxon>Diptera</taxon>
        <taxon>Nematocera</taxon>
        <taxon>Culicoidea</taxon>
        <taxon>Culicidae</taxon>
        <taxon>Anophelinae</taxon>
        <taxon>Anopheles</taxon>
    </lineage>
</organism>
<dbReference type="VEuPathDB" id="VectorBase:AFUN014698"/>
<dbReference type="EnsemblMetazoa" id="AFUN014698-RA">
    <property type="protein sequence ID" value="AFUN014698-PA"/>
    <property type="gene ID" value="AFUN014698"/>
</dbReference>
<reference evidence="1" key="1">
    <citation type="submission" date="2020-05" db="UniProtKB">
        <authorList>
            <consortium name="EnsemblMetazoa"/>
        </authorList>
    </citation>
    <scope>IDENTIFICATION</scope>
    <source>
        <strain evidence="1">FUMOZ</strain>
    </source>
</reference>
<sequence>MRKLSSTSWRGKTTTLY</sequence>
<dbReference type="AlphaFoldDB" id="A0A182S2M7"/>
<proteinExistence type="predicted"/>